<name>A0A0K8P155_PISS1</name>
<dbReference type="OrthoDB" id="9796171at2"/>
<comment type="caution">
    <text evidence="2">The sequence shown here is derived from an EMBL/GenBank/DDBJ whole genome shotgun (WGS) entry which is preliminary data.</text>
</comment>
<evidence type="ECO:0000313" key="2">
    <source>
        <dbReference type="EMBL" id="GAP36269.1"/>
    </source>
</evidence>
<dbReference type="GO" id="GO:0016747">
    <property type="term" value="F:acyltransferase activity, transferring groups other than amino-acyl groups"/>
    <property type="evidence" value="ECO:0007669"/>
    <property type="project" value="InterPro"/>
</dbReference>
<dbReference type="PROSITE" id="PS51186">
    <property type="entry name" value="GNAT"/>
    <property type="match status" value="1"/>
</dbReference>
<evidence type="ECO:0000313" key="3">
    <source>
        <dbReference type="Proteomes" id="UP000037660"/>
    </source>
</evidence>
<feature type="domain" description="N-acetyltransferase" evidence="1">
    <location>
        <begin position="28"/>
        <end position="169"/>
    </location>
</feature>
<dbReference type="STRING" id="1547922.ISF6_2109"/>
<proteinExistence type="predicted"/>
<reference evidence="2 3" key="2">
    <citation type="journal article" date="2016" name="Science">
        <title>A bacterium that degrades and assimilates poly(ethylene terephthalate).</title>
        <authorList>
            <person name="Yoshida S."/>
            <person name="Hiraga K."/>
            <person name="Takehana T."/>
            <person name="Taniguchi I."/>
            <person name="Yamaji H."/>
            <person name="Maeda Y."/>
            <person name="Toyohara K."/>
            <person name="Miyamoto K."/>
            <person name="Kimura Y."/>
            <person name="Oda K."/>
        </authorList>
    </citation>
    <scope>NUCLEOTIDE SEQUENCE [LARGE SCALE GENOMIC DNA]</scope>
    <source>
        <strain evidence="3">NBRC 110686 / TISTR 2288 / 201-F6</strain>
    </source>
</reference>
<organism evidence="2 3">
    <name type="scientific">Piscinibacter sakaiensis</name>
    <name type="common">Ideonella sakaiensis</name>
    <dbReference type="NCBI Taxonomy" id="1547922"/>
    <lineage>
        <taxon>Bacteria</taxon>
        <taxon>Pseudomonadati</taxon>
        <taxon>Pseudomonadota</taxon>
        <taxon>Betaproteobacteria</taxon>
        <taxon>Burkholderiales</taxon>
        <taxon>Sphaerotilaceae</taxon>
        <taxon>Piscinibacter</taxon>
    </lineage>
</organism>
<protein>
    <submittedName>
        <fullName evidence="2">Histone acetyltransferase HPA2</fullName>
    </submittedName>
</protein>
<dbReference type="SUPFAM" id="SSF55729">
    <property type="entry name" value="Acyl-CoA N-acyltransferases (Nat)"/>
    <property type="match status" value="1"/>
</dbReference>
<dbReference type="InterPro" id="IPR000182">
    <property type="entry name" value="GNAT_dom"/>
</dbReference>
<dbReference type="InterPro" id="IPR024035">
    <property type="entry name" value="MSMEG_0567_GNAT"/>
</dbReference>
<keyword evidence="2" id="KW-0808">Transferase</keyword>
<keyword evidence="3" id="KW-1185">Reference proteome</keyword>
<dbReference type="NCBIfam" id="TIGR04045">
    <property type="entry name" value="MSMEG_0567_GNAT"/>
    <property type="match status" value="1"/>
</dbReference>
<dbReference type="Pfam" id="PF00583">
    <property type="entry name" value="Acetyltransf_1"/>
    <property type="match status" value="1"/>
</dbReference>
<dbReference type="Proteomes" id="UP000037660">
    <property type="component" value="Unassembled WGS sequence"/>
</dbReference>
<accession>A0A0K8P155</accession>
<dbReference type="EMBL" id="BBYR01000033">
    <property type="protein sequence ID" value="GAP36269.1"/>
    <property type="molecule type" value="Genomic_DNA"/>
</dbReference>
<evidence type="ECO:0000259" key="1">
    <source>
        <dbReference type="PROSITE" id="PS51186"/>
    </source>
</evidence>
<dbReference type="AlphaFoldDB" id="A0A0K8P155"/>
<gene>
    <name evidence="2" type="ORF">ISF6_2109</name>
</gene>
<dbReference type="InterPro" id="IPR016181">
    <property type="entry name" value="Acyl_CoA_acyltransferase"/>
</dbReference>
<reference evidence="3" key="1">
    <citation type="submission" date="2015-07" db="EMBL/GenBank/DDBJ databases">
        <title>Discovery of a poly(ethylene terephthalate assimilation.</title>
        <authorList>
            <person name="Yoshida S."/>
            <person name="Hiraga K."/>
            <person name="Takehana T."/>
            <person name="Taniguchi I."/>
            <person name="Yamaji H."/>
            <person name="Maeda Y."/>
            <person name="Toyohara K."/>
            <person name="Miyamoto K."/>
            <person name="Kimura Y."/>
            <person name="Oda K."/>
        </authorList>
    </citation>
    <scope>NUCLEOTIDE SEQUENCE [LARGE SCALE GENOMIC DNA]</scope>
    <source>
        <strain evidence="3">NBRC 110686 / TISTR 2288 / 201-F6</strain>
    </source>
</reference>
<dbReference type="RefSeq" id="WP_054020266.1">
    <property type="nucleotide sequence ID" value="NZ_BBYR01000033.1"/>
</dbReference>
<sequence>MLRIEEVCELPRDAVPASFRVKWADAGWEIAQARRLRRQVFCVEQGLFGGAAGAGDRDAVDAGAQTLVAVSELGGMPDRVVGTVRIHADHDGLWWGSRLAVEPACRPLGGLGAALIRLAVCSAHARGARLFLAHVQAPNRPLFEKLHWQALRPLQLHGTAHWLMQADLAHYPPCHDPISGWALRAARSSGGGGR</sequence>
<dbReference type="Gene3D" id="3.40.630.30">
    <property type="match status" value="1"/>
</dbReference>